<dbReference type="CDD" id="cd04496">
    <property type="entry name" value="SSB_OBF"/>
    <property type="match status" value="1"/>
</dbReference>
<feature type="region of interest" description="Disordered" evidence="3">
    <location>
        <begin position="190"/>
        <end position="249"/>
    </location>
</feature>
<evidence type="ECO:0000256" key="1">
    <source>
        <dbReference type="ARBA" id="ARBA00023125"/>
    </source>
</evidence>
<reference evidence="4 5" key="1">
    <citation type="submission" date="2017-08" db="EMBL/GenBank/DDBJ databases">
        <title>Infants hospitalized years apart are colonized by the same room-sourced microbial strains.</title>
        <authorList>
            <person name="Brooks B."/>
            <person name="Olm M.R."/>
            <person name="Firek B.A."/>
            <person name="Baker R."/>
            <person name="Thomas B.C."/>
            <person name="Morowitz M.J."/>
            <person name="Banfield J.F."/>
        </authorList>
    </citation>
    <scope>NUCLEOTIDE SEQUENCE [LARGE SCALE GENOMIC DNA]</scope>
    <source>
        <strain evidence="4">S2_003_000_R1_3</strain>
    </source>
</reference>
<gene>
    <name evidence="4" type="ORF">DI525_09060</name>
</gene>
<organism evidence="4 5">
    <name type="scientific">Corynebacterium kroppenstedtii</name>
    <dbReference type="NCBI Taxonomy" id="161879"/>
    <lineage>
        <taxon>Bacteria</taxon>
        <taxon>Bacillati</taxon>
        <taxon>Actinomycetota</taxon>
        <taxon>Actinomycetes</taxon>
        <taxon>Mycobacteriales</taxon>
        <taxon>Corynebacteriaceae</taxon>
        <taxon>Corynebacterium</taxon>
    </lineage>
</organism>
<dbReference type="Pfam" id="PF00436">
    <property type="entry name" value="SSB"/>
    <property type="match status" value="1"/>
</dbReference>
<dbReference type="Proteomes" id="UP000249432">
    <property type="component" value="Unassembled WGS sequence"/>
</dbReference>
<dbReference type="PROSITE" id="PS50935">
    <property type="entry name" value="SSB"/>
    <property type="match status" value="1"/>
</dbReference>
<evidence type="ECO:0000256" key="2">
    <source>
        <dbReference type="PROSITE-ProRule" id="PRU00252"/>
    </source>
</evidence>
<keyword evidence="1 2" id="KW-0238">DNA-binding</keyword>
<protein>
    <recommendedName>
        <fullName evidence="6">Single-stranded DNA-binding protein</fullName>
    </recommendedName>
</protein>
<comment type="caution">
    <text evidence="4">The sequence shown here is derived from an EMBL/GenBank/DDBJ whole genome shotgun (WGS) entry which is preliminary data.</text>
</comment>
<accession>A0A2W5SMJ4</accession>
<evidence type="ECO:0000313" key="4">
    <source>
        <dbReference type="EMBL" id="PZR03750.1"/>
    </source>
</evidence>
<dbReference type="GO" id="GO:0003697">
    <property type="term" value="F:single-stranded DNA binding"/>
    <property type="evidence" value="ECO:0007669"/>
    <property type="project" value="InterPro"/>
</dbReference>
<evidence type="ECO:0000256" key="3">
    <source>
        <dbReference type="SAM" id="MobiDB-lite"/>
    </source>
</evidence>
<dbReference type="Gene3D" id="2.40.50.140">
    <property type="entry name" value="Nucleic acid-binding proteins"/>
    <property type="match status" value="1"/>
</dbReference>
<proteinExistence type="predicted"/>
<dbReference type="InterPro" id="IPR000424">
    <property type="entry name" value="Primosome_PriB/ssb"/>
</dbReference>
<evidence type="ECO:0008006" key="6">
    <source>
        <dbReference type="Google" id="ProtNLM"/>
    </source>
</evidence>
<name>A0A2W5SMJ4_9CORY</name>
<dbReference type="SUPFAM" id="SSF50249">
    <property type="entry name" value="Nucleic acid-binding proteins"/>
    <property type="match status" value="1"/>
</dbReference>
<dbReference type="AlphaFoldDB" id="A0A2W5SMJ4"/>
<evidence type="ECO:0000313" key="5">
    <source>
        <dbReference type="Proteomes" id="UP000249432"/>
    </source>
</evidence>
<dbReference type="EMBL" id="QFRA01000029">
    <property type="protein sequence ID" value="PZR03750.1"/>
    <property type="molecule type" value="Genomic_DNA"/>
</dbReference>
<sequence length="249" mass="26609">MCHSEFVIFRSSLSMRTSRYCANWLLSCSASTGSALRGRESRYVMAQNSAMVTVVGNVVSDPVDRTPSGRTPFATMRVASDRRWRGDDGVWQSSDSLFIDVQMSGPLATHCLKSVSKGVPVVIYGRLITHSWEATLDSGEKITRSSVRIKASHVGVDLNKIVITSAMTSRLGRLVPLEISSSAGAVKESGEVTSISTDWDGTVTPDGNPFPEGSSSNSSTSTDAADLRDSATLSGQEDTYSRDVALASA</sequence>
<dbReference type="InterPro" id="IPR012340">
    <property type="entry name" value="NA-bd_OB-fold"/>
</dbReference>